<keyword evidence="2 4" id="KW-0560">Oxidoreductase</keyword>
<dbReference type="InterPro" id="IPR057326">
    <property type="entry name" value="KR_dom"/>
</dbReference>
<dbReference type="Proteomes" id="UP001575105">
    <property type="component" value="Unassembled WGS sequence"/>
</dbReference>
<organism evidence="4 5">
    <name type="scientific">Natronomicrosphaera hydrolytica</name>
    <dbReference type="NCBI Taxonomy" id="3242702"/>
    <lineage>
        <taxon>Bacteria</taxon>
        <taxon>Pseudomonadati</taxon>
        <taxon>Planctomycetota</taxon>
        <taxon>Phycisphaerae</taxon>
        <taxon>Phycisphaerales</taxon>
        <taxon>Phycisphaeraceae</taxon>
        <taxon>Natronomicrosphaera</taxon>
    </lineage>
</organism>
<dbReference type="CDD" id="cd05233">
    <property type="entry name" value="SDR_c"/>
    <property type="match status" value="1"/>
</dbReference>
<dbReference type="InterPro" id="IPR036291">
    <property type="entry name" value="NAD(P)-bd_dom_sf"/>
</dbReference>
<sequence length="269" mass="28389">MAINLTGQVAMISGGLGDIGRATGEALAEAGAAVAVSDMADQPKGEAWCDSMATLGRRCRYDRVDVTDSQAVHRWVDRVEQALGPPTLAVVNAAVVEPADSLTIDSASWGRQLAVNLDGAFYMAQAAAKRLVAAKRPGGIVFVGSWAAHRPHPDIVAYSVAKAGLRMLMQCMALELAPHGIRVNEIAPGYVDAGLSGRLFKQEPAKRQRAVRQTPTGQLIDATEVARQIVWLCDSANRHLTGHALVMDGGLSLVSSATGNTATKPETQE</sequence>
<dbReference type="Pfam" id="PF13561">
    <property type="entry name" value="adh_short_C2"/>
    <property type="match status" value="1"/>
</dbReference>
<evidence type="ECO:0000259" key="3">
    <source>
        <dbReference type="SMART" id="SM00822"/>
    </source>
</evidence>
<dbReference type="PRINTS" id="PR00081">
    <property type="entry name" value="GDHRDH"/>
</dbReference>
<dbReference type="GO" id="GO:0016491">
    <property type="term" value="F:oxidoreductase activity"/>
    <property type="evidence" value="ECO:0007669"/>
    <property type="project" value="UniProtKB-KW"/>
</dbReference>
<evidence type="ECO:0000313" key="5">
    <source>
        <dbReference type="Proteomes" id="UP001575105"/>
    </source>
</evidence>
<dbReference type="PANTHER" id="PTHR42760">
    <property type="entry name" value="SHORT-CHAIN DEHYDROGENASES/REDUCTASES FAMILY MEMBER"/>
    <property type="match status" value="1"/>
</dbReference>
<comment type="caution">
    <text evidence="4">The sequence shown here is derived from an EMBL/GenBank/DDBJ whole genome shotgun (WGS) entry which is preliminary data.</text>
</comment>
<dbReference type="EC" id="1.1.1.-" evidence="4"/>
<feature type="domain" description="Ketoreductase" evidence="3">
    <location>
        <begin position="8"/>
        <end position="189"/>
    </location>
</feature>
<keyword evidence="5" id="KW-1185">Reference proteome</keyword>
<dbReference type="SUPFAM" id="SSF51735">
    <property type="entry name" value="NAD(P)-binding Rossmann-fold domains"/>
    <property type="match status" value="1"/>
</dbReference>
<reference evidence="4 5" key="1">
    <citation type="submission" date="2024-08" db="EMBL/GenBank/DDBJ databases">
        <title>Whole-genome sequencing of halo(alkali)philic microorganisms from hypersaline lakes.</title>
        <authorList>
            <person name="Sorokin D.Y."/>
            <person name="Merkel A.Y."/>
            <person name="Messina E."/>
            <person name="Yakimov M."/>
        </authorList>
    </citation>
    <scope>NUCLEOTIDE SEQUENCE [LARGE SCALE GENOMIC DNA]</scope>
    <source>
        <strain evidence="4 5">AB-hyl4</strain>
    </source>
</reference>
<dbReference type="InterPro" id="IPR002347">
    <property type="entry name" value="SDR_fam"/>
</dbReference>
<name>A0ABV4U1M8_9BACT</name>
<dbReference type="InterPro" id="IPR020904">
    <property type="entry name" value="Sc_DH/Rdtase_CS"/>
</dbReference>
<dbReference type="PROSITE" id="PS00061">
    <property type="entry name" value="ADH_SHORT"/>
    <property type="match status" value="1"/>
</dbReference>
<dbReference type="PANTHER" id="PTHR42760:SF115">
    <property type="entry name" value="3-OXOACYL-[ACYL-CARRIER-PROTEIN] REDUCTASE FABG"/>
    <property type="match status" value="1"/>
</dbReference>
<proteinExistence type="inferred from homology"/>
<dbReference type="SMART" id="SM00822">
    <property type="entry name" value="PKS_KR"/>
    <property type="match status" value="1"/>
</dbReference>
<evidence type="ECO:0000313" key="4">
    <source>
        <dbReference type="EMBL" id="MFA9476666.1"/>
    </source>
</evidence>
<evidence type="ECO:0000256" key="2">
    <source>
        <dbReference type="ARBA" id="ARBA00023002"/>
    </source>
</evidence>
<dbReference type="Gene3D" id="3.40.50.720">
    <property type="entry name" value="NAD(P)-binding Rossmann-like Domain"/>
    <property type="match status" value="1"/>
</dbReference>
<accession>A0ABV4U1M8</accession>
<gene>
    <name evidence="4" type="ORF">ACERK3_00015</name>
</gene>
<dbReference type="RefSeq" id="WP_425343596.1">
    <property type="nucleotide sequence ID" value="NZ_JBGUBD010000001.1"/>
</dbReference>
<protein>
    <submittedName>
        <fullName evidence="4">SDR family NAD(P)-dependent oxidoreductase</fullName>
        <ecNumber evidence="4">1.1.1.-</ecNumber>
    </submittedName>
</protein>
<evidence type="ECO:0000256" key="1">
    <source>
        <dbReference type="ARBA" id="ARBA00006484"/>
    </source>
</evidence>
<dbReference type="EMBL" id="JBGUBD010000001">
    <property type="protein sequence ID" value="MFA9476666.1"/>
    <property type="molecule type" value="Genomic_DNA"/>
</dbReference>
<comment type="similarity">
    <text evidence="1">Belongs to the short-chain dehydrogenases/reductases (SDR) family.</text>
</comment>